<evidence type="ECO:0000259" key="4">
    <source>
        <dbReference type="Pfam" id="PF00582"/>
    </source>
</evidence>
<dbReference type="InterPro" id="IPR006016">
    <property type="entry name" value="UspA"/>
</dbReference>
<dbReference type="AlphaFoldDB" id="A0A6P2C8F5"/>
<keyword evidence="2" id="KW-0547">Nucleotide-binding</keyword>
<evidence type="ECO:0000313" key="6">
    <source>
        <dbReference type="Proteomes" id="UP000471120"/>
    </source>
</evidence>
<protein>
    <submittedName>
        <fullName evidence="5">Universal stress protein</fullName>
    </submittedName>
</protein>
<evidence type="ECO:0000256" key="2">
    <source>
        <dbReference type="ARBA" id="ARBA00022741"/>
    </source>
</evidence>
<dbReference type="PANTHER" id="PTHR46268:SF27">
    <property type="entry name" value="UNIVERSAL STRESS PROTEIN RV2623"/>
    <property type="match status" value="1"/>
</dbReference>
<dbReference type="EMBL" id="QRCM01000001">
    <property type="protein sequence ID" value="TXG88933.1"/>
    <property type="molecule type" value="Genomic_DNA"/>
</dbReference>
<accession>A0A6P2C8F5</accession>
<comment type="similarity">
    <text evidence="1">Belongs to the universal stress protein A family.</text>
</comment>
<dbReference type="Proteomes" id="UP000471120">
    <property type="component" value="Unassembled WGS sequence"/>
</dbReference>
<feature type="domain" description="UspA" evidence="4">
    <location>
        <begin position="13"/>
        <end position="148"/>
    </location>
</feature>
<dbReference type="PANTHER" id="PTHR46268">
    <property type="entry name" value="STRESS RESPONSE PROTEIN NHAX"/>
    <property type="match status" value="1"/>
</dbReference>
<dbReference type="GO" id="GO:0005524">
    <property type="term" value="F:ATP binding"/>
    <property type="evidence" value="ECO:0007669"/>
    <property type="project" value="UniProtKB-KW"/>
</dbReference>
<comment type="caution">
    <text evidence="5">The sequence shown here is derived from an EMBL/GenBank/DDBJ whole genome shotgun (WGS) entry which is preliminary data.</text>
</comment>
<evidence type="ECO:0000256" key="3">
    <source>
        <dbReference type="ARBA" id="ARBA00022840"/>
    </source>
</evidence>
<dbReference type="InterPro" id="IPR006015">
    <property type="entry name" value="Universal_stress_UspA"/>
</dbReference>
<dbReference type="Gene3D" id="3.40.50.620">
    <property type="entry name" value="HUPs"/>
    <property type="match status" value="2"/>
</dbReference>
<dbReference type="PRINTS" id="PR01438">
    <property type="entry name" value="UNVRSLSTRESS"/>
</dbReference>
<evidence type="ECO:0000256" key="1">
    <source>
        <dbReference type="ARBA" id="ARBA00008791"/>
    </source>
</evidence>
<name>A0A6P2C8F5_9NOCA</name>
<keyword evidence="3" id="KW-0067">ATP-binding</keyword>
<evidence type="ECO:0000313" key="5">
    <source>
        <dbReference type="EMBL" id="TXG88933.1"/>
    </source>
</evidence>
<dbReference type="CDD" id="cd00293">
    <property type="entry name" value="USP-like"/>
    <property type="match status" value="1"/>
</dbReference>
<proteinExistence type="inferred from homology"/>
<feature type="domain" description="UspA" evidence="4">
    <location>
        <begin position="160"/>
        <end position="297"/>
    </location>
</feature>
<dbReference type="Pfam" id="PF00582">
    <property type="entry name" value="Usp"/>
    <property type="match status" value="2"/>
</dbReference>
<reference evidence="5 6" key="1">
    <citation type="submission" date="2018-07" db="EMBL/GenBank/DDBJ databases">
        <title>Genome sequence of Rhodococcus rhodnii ATCC 35071 from Rhodnius prolixus.</title>
        <authorList>
            <person name="Patel V."/>
            <person name="Vogel K.J."/>
        </authorList>
    </citation>
    <scope>NUCLEOTIDE SEQUENCE [LARGE SCALE GENOMIC DNA]</scope>
    <source>
        <strain evidence="5 6">ATCC 35071</strain>
    </source>
</reference>
<dbReference type="InterPro" id="IPR014729">
    <property type="entry name" value="Rossmann-like_a/b/a_fold"/>
</dbReference>
<organism evidence="5 6">
    <name type="scientific">Rhodococcus rhodnii</name>
    <dbReference type="NCBI Taxonomy" id="38312"/>
    <lineage>
        <taxon>Bacteria</taxon>
        <taxon>Bacillati</taxon>
        <taxon>Actinomycetota</taxon>
        <taxon>Actinomycetes</taxon>
        <taxon>Mycobacteriales</taxon>
        <taxon>Nocardiaceae</taxon>
        <taxon>Rhodococcus</taxon>
    </lineage>
</organism>
<gene>
    <name evidence="5" type="ORF">DW322_00110</name>
</gene>
<dbReference type="RefSeq" id="WP_010839995.1">
    <property type="nucleotide sequence ID" value="NZ_QRCM01000001.1"/>
</dbReference>
<sequence length="299" mass="31091">MSAHSERRRQDLVVAGLDGSDTSVSAAQWAASLADAWDATLLLTYALPRDIPLYTPAAILAEADFLAELTEDANEILRAAGEAVAARHPDLRIETSHGPGPAALHLVESAANARMIVLGRTGVGAVQSRLVGTTALHVVGRATCPVTVWAGEDTTGPSTKPVVVGVDGSETSDRAVRYAFDYADRFGAPLTAVHAWTGAGSVGAWGTGMFVDWDEVRDEEAALLSQSLSGLSADHPDVRVTEVSTEGNPARTLLDHADGAGLVVVGSHGRGTLLSAVLGSTSQNVLHHAQCPVTVVRRA</sequence>
<dbReference type="SUPFAM" id="SSF52402">
    <property type="entry name" value="Adenine nucleotide alpha hydrolases-like"/>
    <property type="match status" value="2"/>
</dbReference>